<organism evidence="6 7">
    <name type="scientific">Roseobacter denitrificans (strain ATCC 33942 / OCh 114)</name>
    <name type="common">Erythrobacter sp. (strain OCh 114)</name>
    <name type="synonym">Roseobacter denitrificans</name>
    <dbReference type="NCBI Taxonomy" id="375451"/>
    <lineage>
        <taxon>Bacteria</taxon>
        <taxon>Pseudomonadati</taxon>
        <taxon>Pseudomonadota</taxon>
        <taxon>Alphaproteobacteria</taxon>
        <taxon>Rhodobacterales</taxon>
        <taxon>Roseobacteraceae</taxon>
        <taxon>Roseobacter</taxon>
    </lineage>
</organism>
<comment type="similarity">
    <text evidence="1">Belongs to the LysR transcriptional regulatory family.</text>
</comment>
<evidence type="ECO:0000313" key="6">
    <source>
        <dbReference type="EMBL" id="ABG31015.1"/>
    </source>
</evidence>
<dbReference type="KEGG" id="rde:RD1_1374"/>
<proteinExistence type="inferred from homology"/>
<dbReference type="InterPro" id="IPR000847">
    <property type="entry name" value="LysR_HTH_N"/>
</dbReference>
<dbReference type="PANTHER" id="PTHR30126:SF40">
    <property type="entry name" value="HTH-TYPE TRANSCRIPTIONAL REGULATOR GLTR"/>
    <property type="match status" value="1"/>
</dbReference>
<accession>Q16AH8</accession>
<keyword evidence="7" id="KW-1185">Reference proteome</keyword>
<evidence type="ECO:0000313" key="7">
    <source>
        <dbReference type="Proteomes" id="UP000007029"/>
    </source>
</evidence>
<sequence length="307" mass="35033">MIYLPSALMNRIMDIDQNASQVRKPPDSHALLHEMIRSFTTLARTLNLSHAVKELGSTRQTLRRHIALLEESKGVELFTVKDRQYHLTEAGRRALPEAEEVLARGDAWLSGQSDVINGLQYLRHVEPDGWCHFQQQKPISEVFTSTGTILEEVMCAWAQARGELEHEAFQAVRPYCTVSRRHEGNWLFTEVGDQSSFVTWFGWKRARSSIGSALGQMPGGDGFGRLVNYAYEEIEATRSVRLDHVFTLMPKGDEGVMMPICYERMLLGARYPDDSFAMITVVRRTYDVHINGVTHEMLRQMPEDMVM</sequence>
<evidence type="ECO:0000256" key="3">
    <source>
        <dbReference type="ARBA" id="ARBA00023125"/>
    </source>
</evidence>
<evidence type="ECO:0000259" key="5">
    <source>
        <dbReference type="PROSITE" id="PS50931"/>
    </source>
</evidence>
<dbReference type="InterPro" id="IPR036388">
    <property type="entry name" value="WH-like_DNA-bd_sf"/>
</dbReference>
<dbReference type="InterPro" id="IPR036390">
    <property type="entry name" value="WH_DNA-bd_sf"/>
</dbReference>
<evidence type="ECO:0000256" key="4">
    <source>
        <dbReference type="ARBA" id="ARBA00023163"/>
    </source>
</evidence>
<dbReference type="GO" id="GO:0003700">
    <property type="term" value="F:DNA-binding transcription factor activity"/>
    <property type="evidence" value="ECO:0007669"/>
    <property type="project" value="InterPro"/>
</dbReference>
<dbReference type="PROSITE" id="PS50931">
    <property type="entry name" value="HTH_LYSR"/>
    <property type="match status" value="1"/>
</dbReference>
<dbReference type="eggNOG" id="COG0583">
    <property type="taxonomic scope" value="Bacteria"/>
</dbReference>
<dbReference type="SUPFAM" id="SSF46785">
    <property type="entry name" value="Winged helix' DNA-binding domain"/>
    <property type="match status" value="1"/>
</dbReference>
<feature type="domain" description="HTH lysR-type" evidence="5">
    <location>
        <begin position="36"/>
        <end position="88"/>
    </location>
</feature>
<keyword evidence="3" id="KW-0238">DNA-binding</keyword>
<keyword evidence="2" id="KW-0805">Transcription regulation</keyword>
<dbReference type="PANTHER" id="PTHR30126">
    <property type="entry name" value="HTH-TYPE TRANSCRIPTIONAL REGULATOR"/>
    <property type="match status" value="1"/>
</dbReference>
<dbReference type="STRING" id="375451.RD1_1374"/>
<dbReference type="GO" id="GO:0000976">
    <property type="term" value="F:transcription cis-regulatory region binding"/>
    <property type="evidence" value="ECO:0007669"/>
    <property type="project" value="TreeGrafter"/>
</dbReference>
<reference evidence="6 7" key="1">
    <citation type="journal article" date="2007" name="J. Bacteriol.">
        <title>The complete genome sequence of Roseobacter denitrificans reveals a mixotrophic rather than photosynthetic metabolism.</title>
        <authorList>
            <person name="Swingley W.D."/>
            <person name="Sadekar S."/>
            <person name="Mastrian S.D."/>
            <person name="Matthies H.J."/>
            <person name="Hao J."/>
            <person name="Ramos H."/>
            <person name="Acharya C.R."/>
            <person name="Conrad A.L."/>
            <person name="Taylor H.L."/>
            <person name="Dejesa L.C."/>
            <person name="Shah M.K."/>
            <person name="O'huallachain M.E."/>
            <person name="Lince M.T."/>
            <person name="Blankenship R.E."/>
            <person name="Beatty J.T."/>
            <person name="Touchman J.W."/>
        </authorList>
    </citation>
    <scope>NUCLEOTIDE SEQUENCE [LARGE SCALE GENOMIC DNA]</scope>
    <source>
        <strain evidence="7">ATCC 33942 / OCh 114</strain>
    </source>
</reference>
<name>Q16AH8_ROSDO</name>
<dbReference type="EMBL" id="CP000362">
    <property type="protein sequence ID" value="ABG31015.1"/>
    <property type="molecule type" value="Genomic_DNA"/>
</dbReference>
<gene>
    <name evidence="6" type="ordered locus">RD1_1374</name>
</gene>
<evidence type="ECO:0000256" key="1">
    <source>
        <dbReference type="ARBA" id="ARBA00009437"/>
    </source>
</evidence>
<dbReference type="Pfam" id="PF00126">
    <property type="entry name" value="HTH_1"/>
    <property type="match status" value="1"/>
</dbReference>
<dbReference type="AlphaFoldDB" id="Q16AH8"/>
<dbReference type="Proteomes" id="UP000007029">
    <property type="component" value="Chromosome"/>
</dbReference>
<dbReference type="Gene3D" id="1.10.10.10">
    <property type="entry name" value="Winged helix-like DNA-binding domain superfamily/Winged helix DNA-binding domain"/>
    <property type="match status" value="1"/>
</dbReference>
<keyword evidence="4" id="KW-0804">Transcription</keyword>
<dbReference type="HOGENOM" id="CLU_1011513_0_0_5"/>
<protein>
    <submittedName>
        <fullName evidence="6">Transcriptional regulator, LysR family domain protein, putative</fullName>
    </submittedName>
</protein>
<evidence type="ECO:0000256" key="2">
    <source>
        <dbReference type="ARBA" id="ARBA00023015"/>
    </source>
</evidence>